<reference evidence="1 2" key="1">
    <citation type="submission" date="2018-01" db="EMBL/GenBank/DDBJ databases">
        <title>Saezia sanguinis gen. nov., sp. nov., in the order Burkholderiales isolated from human blood.</title>
        <authorList>
            <person name="Medina-Pascual M.J."/>
            <person name="Valdezate S."/>
            <person name="Monzon S."/>
            <person name="Cuesta I."/>
            <person name="Carrasco G."/>
            <person name="Villalon P."/>
            <person name="Saez-Nieto J.A."/>
        </authorList>
    </citation>
    <scope>NUCLEOTIDE SEQUENCE [LARGE SCALE GENOMIC DNA]</scope>
    <source>
        <strain evidence="1 2">CNM695-12</strain>
    </source>
</reference>
<evidence type="ECO:0000313" key="2">
    <source>
        <dbReference type="Proteomes" id="UP000286947"/>
    </source>
</evidence>
<name>A0A433SCT7_9BURK</name>
<protein>
    <submittedName>
        <fullName evidence="1">Uncharacterized protein</fullName>
    </submittedName>
</protein>
<accession>A0A433SCT7</accession>
<gene>
    <name evidence="1" type="ORF">CUZ56_01723</name>
</gene>
<dbReference type="EMBL" id="PQSP01000004">
    <property type="protein sequence ID" value="RUS66444.1"/>
    <property type="molecule type" value="Genomic_DNA"/>
</dbReference>
<evidence type="ECO:0000313" key="1">
    <source>
        <dbReference type="EMBL" id="RUS66444.1"/>
    </source>
</evidence>
<dbReference type="RefSeq" id="WP_126979938.1">
    <property type="nucleotide sequence ID" value="NZ_PQSP01000004.1"/>
</dbReference>
<comment type="caution">
    <text evidence="1">The sequence shown here is derived from an EMBL/GenBank/DDBJ whole genome shotgun (WGS) entry which is preliminary data.</text>
</comment>
<proteinExistence type="predicted"/>
<dbReference type="Proteomes" id="UP000286947">
    <property type="component" value="Unassembled WGS sequence"/>
</dbReference>
<dbReference type="AlphaFoldDB" id="A0A433SCT7"/>
<keyword evidence="2" id="KW-1185">Reference proteome</keyword>
<organism evidence="1 2">
    <name type="scientific">Saezia sanguinis</name>
    <dbReference type="NCBI Taxonomy" id="1965230"/>
    <lineage>
        <taxon>Bacteria</taxon>
        <taxon>Pseudomonadati</taxon>
        <taxon>Pseudomonadota</taxon>
        <taxon>Betaproteobacteria</taxon>
        <taxon>Burkholderiales</taxon>
        <taxon>Saeziaceae</taxon>
        <taxon>Saezia</taxon>
    </lineage>
</organism>
<sequence length="290" mass="32156">MKIYLLDKKLVSEIRNHITLRTTQGVDTARSADEPGCHVSPILALLTDKLLRGQRMEEMLESVATEVKLIDKFYKKAQTDSTFLLDHKFSLVTPFCNGAEHKLRESIPFIWFLQRRLTALKPDESTAQVRDEILANAAQYKLEPGNPLVITALAALYGHEQAQQIIRKDAGKVSENNPLSEAQIDLINICLLPDLASTYSKRVWETSDKAPFDIFYTLLTTNPLLNTFAASLGVSAHPVTTQVEGKDVIECEYNMELTTDFFPAIANDGAQLAELVQKITAPAAPTPAAT</sequence>